<feature type="compositionally biased region" description="Polar residues" evidence="1">
    <location>
        <begin position="31"/>
        <end position="48"/>
    </location>
</feature>
<proteinExistence type="predicted"/>
<dbReference type="Proteomes" id="UP001408789">
    <property type="component" value="Unassembled WGS sequence"/>
</dbReference>
<accession>A0AAP0C533</accession>
<sequence>MDQLSAAEQETAQAKAQSQEKSSQLMGQACNAAQSAKDSMQQVHSSNPFPYLKGSHDVYLMDDMAAVSLNSAAILKYGSKGLYSSLESNNAAMD</sequence>
<feature type="compositionally biased region" description="Low complexity" evidence="1">
    <location>
        <begin position="1"/>
        <end position="24"/>
    </location>
</feature>
<keyword evidence="3" id="KW-1185">Reference proteome</keyword>
<protein>
    <submittedName>
        <fullName evidence="2">Uncharacterized protein</fullName>
    </submittedName>
</protein>
<evidence type="ECO:0000313" key="2">
    <source>
        <dbReference type="EMBL" id="KAK9050254.1"/>
    </source>
</evidence>
<feature type="region of interest" description="Disordered" evidence="1">
    <location>
        <begin position="1"/>
        <end position="48"/>
    </location>
</feature>
<evidence type="ECO:0000313" key="3">
    <source>
        <dbReference type="Proteomes" id="UP001408789"/>
    </source>
</evidence>
<reference evidence="2 3" key="1">
    <citation type="submission" date="2024-04" db="EMBL/GenBank/DDBJ databases">
        <title>The reference genome of an endangered Asteraceae, Deinandra increscens subsp. villosa, native to the Central Coast of California.</title>
        <authorList>
            <person name="Guilliams M."/>
            <person name="Hasenstab-Lehman K."/>
            <person name="Meyer R."/>
            <person name="Mcevoy S."/>
        </authorList>
    </citation>
    <scope>NUCLEOTIDE SEQUENCE [LARGE SCALE GENOMIC DNA]</scope>
    <source>
        <tissue evidence="2">Leaf</tissue>
    </source>
</reference>
<dbReference type="AlphaFoldDB" id="A0AAP0C533"/>
<name>A0AAP0C533_9ASTR</name>
<evidence type="ECO:0000256" key="1">
    <source>
        <dbReference type="SAM" id="MobiDB-lite"/>
    </source>
</evidence>
<organism evidence="2 3">
    <name type="scientific">Deinandra increscens subsp. villosa</name>
    <dbReference type="NCBI Taxonomy" id="3103831"/>
    <lineage>
        <taxon>Eukaryota</taxon>
        <taxon>Viridiplantae</taxon>
        <taxon>Streptophyta</taxon>
        <taxon>Embryophyta</taxon>
        <taxon>Tracheophyta</taxon>
        <taxon>Spermatophyta</taxon>
        <taxon>Magnoliopsida</taxon>
        <taxon>eudicotyledons</taxon>
        <taxon>Gunneridae</taxon>
        <taxon>Pentapetalae</taxon>
        <taxon>asterids</taxon>
        <taxon>campanulids</taxon>
        <taxon>Asterales</taxon>
        <taxon>Asteraceae</taxon>
        <taxon>Asteroideae</taxon>
        <taxon>Heliantheae alliance</taxon>
        <taxon>Madieae</taxon>
        <taxon>Madiinae</taxon>
        <taxon>Deinandra</taxon>
    </lineage>
</organism>
<comment type="caution">
    <text evidence="2">The sequence shown here is derived from an EMBL/GenBank/DDBJ whole genome shotgun (WGS) entry which is preliminary data.</text>
</comment>
<dbReference type="EMBL" id="JBCNJP010002667">
    <property type="protein sequence ID" value="KAK9050254.1"/>
    <property type="molecule type" value="Genomic_DNA"/>
</dbReference>
<gene>
    <name evidence="2" type="ORF">SSX86_030777</name>
</gene>